<comment type="catalytic activity">
    <reaction evidence="22">
        <text>L-leucine(out) + L-arginine(in) = L-leucine(in) + L-arginine(out)</text>
        <dbReference type="Rhea" id="RHEA:71059"/>
        <dbReference type="ChEBI" id="CHEBI:32682"/>
        <dbReference type="ChEBI" id="CHEBI:57427"/>
    </reaction>
    <physiologicalReaction direction="left-to-right" evidence="22">
        <dbReference type="Rhea" id="RHEA:71060"/>
    </physiologicalReaction>
</comment>
<dbReference type="FunFam" id="1.20.1740.10:FF:000015">
    <property type="entry name" value="B(0,+)-type amino acid transporter 1"/>
    <property type="match status" value="2"/>
</dbReference>
<dbReference type="SMART" id="SM00788">
    <property type="entry name" value="Adenylsucc_synt"/>
    <property type="match status" value="1"/>
</dbReference>
<feature type="binding site" evidence="24">
    <location>
        <begin position="352"/>
        <end position="354"/>
    </location>
    <ligand>
        <name>GTP</name>
        <dbReference type="ChEBI" id="CHEBI:37565"/>
    </ligand>
</feature>
<keyword evidence="14 24" id="KW-0342">GTP-binding</keyword>
<dbReference type="InterPro" id="IPR001114">
    <property type="entry name" value="Adenylosuccinate_synthetase"/>
</dbReference>
<evidence type="ECO:0000256" key="24">
    <source>
        <dbReference type="HAMAP-Rule" id="MF_03125"/>
    </source>
</evidence>
<evidence type="ECO:0000313" key="28">
    <source>
        <dbReference type="EMBL" id="CAF1035905.1"/>
    </source>
</evidence>
<feature type="transmembrane region" description="Helical" evidence="27">
    <location>
        <begin position="668"/>
        <end position="689"/>
    </location>
</feature>
<evidence type="ECO:0000256" key="5">
    <source>
        <dbReference type="ARBA" id="ARBA00022475"/>
    </source>
</evidence>
<dbReference type="EC" id="6.3.4.4" evidence="24 26"/>
<dbReference type="NCBIfam" id="TIGR00184">
    <property type="entry name" value="purA"/>
    <property type="match status" value="1"/>
</dbReference>
<dbReference type="UniPathway" id="UPA00075">
    <property type="reaction ID" value="UER00335"/>
</dbReference>
<dbReference type="FunFam" id="1.10.300.10:FF:000002">
    <property type="entry name" value="Adenylosuccinate synthetase, chloroplastic"/>
    <property type="match status" value="1"/>
</dbReference>
<dbReference type="PANTHER" id="PTHR11785:SF512">
    <property type="entry name" value="SOBREMESA, ISOFORM B"/>
    <property type="match status" value="1"/>
</dbReference>
<dbReference type="Gene3D" id="3.90.170.10">
    <property type="entry name" value="Adenylosuccinate Synthetase, subunit A, domain 3"/>
    <property type="match status" value="1"/>
</dbReference>
<dbReference type="InterPro" id="IPR027417">
    <property type="entry name" value="P-loop_NTPase"/>
</dbReference>
<dbReference type="InterPro" id="IPR042111">
    <property type="entry name" value="Adenylosuccinate_synth_dom3"/>
</dbReference>
<evidence type="ECO:0000256" key="1">
    <source>
        <dbReference type="ARBA" id="ARBA00004424"/>
    </source>
</evidence>
<feature type="transmembrane region" description="Helical" evidence="27">
    <location>
        <begin position="1238"/>
        <end position="1263"/>
    </location>
</feature>
<evidence type="ECO:0000256" key="26">
    <source>
        <dbReference type="RuleBase" id="RU000520"/>
    </source>
</evidence>
<evidence type="ECO:0000256" key="25">
    <source>
        <dbReference type="PROSITE-ProRule" id="PRU10134"/>
    </source>
</evidence>
<dbReference type="Gene3D" id="1.20.1740.10">
    <property type="entry name" value="Amino acid/polyamine transporter I"/>
    <property type="match status" value="2"/>
</dbReference>
<evidence type="ECO:0000256" key="7">
    <source>
        <dbReference type="ARBA" id="ARBA00022598"/>
    </source>
</evidence>
<feature type="binding site" evidence="24">
    <location>
        <begin position="34"/>
        <end position="40"/>
    </location>
    <ligand>
        <name>GTP</name>
        <dbReference type="ChEBI" id="CHEBI:37565"/>
    </ligand>
</feature>
<feature type="transmembrane region" description="Helical" evidence="27">
    <location>
        <begin position="1422"/>
        <end position="1441"/>
    </location>
</feature>
<feature type="binding site" evidence="24">
    <location>
        <begin position="35"/>
        <end position="38"/>
    </location>
    <ligand>
        <name>IMP</name>
        <dbReference type="ChEBI" id="CHEBI:58053"/>
    </ligand>
</feature>
<feature type="binding site" evidence="24">
    <location>
        <position position="260"/>
    </location>
    <ligand>
        <name>IMP</name>
        <dbReference type="ChEBI" id="CHEBI:58053"/>
    </ligand>
</feature>
<evidence type="ECO:0000256" key="10">
    <source>
        <dbReference type="ARBA" id="ARBA00022741"/>
    </source>
</evidence>
<feature type="binding site" evidence="24">
    <location>
        <position position="324"/>
    </location>
    <ligand>
        <name>IMP</name>
        <dbReference type="ChEBI" id="CHEBI:58053"/>
    </ligand>
</feature>
<evidence type="ECO:0000256" key="20">
    <source>
        <dbReference type="ARBA" id="ARBA00051835"/>
    </source>
</evidence>
<dbReference type="InterPro" id="IPR018220">
    <property type="entry name" value="Adenylosuccin_syn_GTP-bd"/>
</dbReference>
<feature type="transmembrane region" description="Helical" evidence="27">
    <location>
        <begin position="1136"/>
        <end position="1155"/>
    </location>
</feature>
<evidence type="ECO:0000256" key="12">
    <source>
        <dbReference type="ARBA" id="ARBA00022842"/>
    </source>
</evidence>
<feature type="transmembrane region" description="Helical" evidence="27">
    <location>
        <begin position="1363"/>
        <end position="1381"/>
    </location>
</feature>
<feature type="transmembrane region" description="Helical" evidence="27">
    <location>
        <begin position="867"/>
        <end position="889"/>
    </location>
</feature>
<dbReference type="GO" id="GO:0005525">
    <property type="term" value="F:GTP binding"/>
    <property type="evidence" value="ECO:0007669"/>
    <property type="project" value="UniProtKB-UniRule"/>
</dbReference>
<dbReference type="CDD" id="cd03108">
    <property type="entry name" value="AdSS"/>
    <property type="match status" value="1"/>
</dbReference>
<dbReference type="GO" id="GO:0016324">
    <property type="term" value="C:apical plasma membrane"/>
    <property type="evidence" value="ECO:0007669"/>
    <property type="project" value="UniProtKB-SubCell"/>
</dbReference>
<keyword evidence="8 27" id="KW-0812">Transmembrane</keyword>
<feature type="transmembrane region" description="Helical" evidence="27">
    <location>
        <begin position="1090"/>
        <end position="1115"/>
    </location>
</feature>
<dbReference type="NCBIfam" id="NF002223">
    <property type="entry name" value="PRK01117.1"/>
    <property type="match status" value="1"/>
</dbReference>
<keyword evidence="5" id="KW-1003">Cell membrane</keyword>
<dbReference type="PROSITE" id="PS01266">
    <property type="entry name" value="ADENYLOSUCCIN_SYN_1"/>
    <property type="match status" value="1"/>
</dbReference>
<dbReference type="Gene3D" id="3.40.440.10">
    <property type="entry name" value="Adenylosuccinate Synthetase, subunit A, domain 1"/>
    <property type="match status" value="1"/>
</dbReference>
<keyword evidence="9 24" id="KW-0479">Metal-binding</keyword>
<evidence type="ECO:0000256" key="19">
    <source>
        <dbReference type="ARBA" id="ARBA00051814"/>
    </source>
</evidence>
<dbReference type="EMBL" id="CAJNOR010000916">
    <property type="protein sequence ID" value="CAF1035905.1"/>
    <property type="molecule type" value="Genomic_DNA"/>
</dbReference>
<dbReference type="GO" id="GO:0004019">
    <property type="term" value="F:adenylosuccinate synthase activity"/>
    <property type="evidence" value="ECO:0007669"/>
    <property type="project" value="UniProtKB-UniRule"/>
</dbReference>
<feature type="transmembrane region" description="Helical" evidence="27">
    <location>
        <begin position="1006"/>
        <end position="1026"/>
    </location>
</feature>
<comment type="pathway">
    <text evidence="24 26">Purine metabolism; AMP biosynthesis via de novo pathway; AMP from IMP: step 1/2.</text>
</comment>
<dbReference type="InterPro" id="IPR033128">
    <property type="entry name" value="Adenylosuccin_syn_Lys_AS"/>
</dbReference>
<dbReference type="Pfam" id="PF13520">
    <property type="entry name" value="AA_permease_2"/>
    <property type="match status" value="2"/>
</dbReference>
<feature type="binding site" evidence="24">
    <location>
        <begin position="320"/>
        <end position="326"/>
    </location>
    <ligand>
        <name>substrate</name>
    </ligand>
</feature>
<feature type="active site" description="Proton acceptor" evidence="24">
    <location>
        <position position="35"/>
    </location>
</feature>
<evidence type="ECO:0000256" key="8">
    <source>
        <dbReference type="ARBA" id="ARBA00022692"/>
    </source>
</evidence>
<feature type="transmembrane region" description="Helical" evidence="27">
    <location>
        <begin position="1161"/>
        <end position="1180"/>
    </location>
</feature>
<keyword evidence="15 27" id="KW-0472">Membrane</keyword>
<evidence type="ECO:0000256" key="18">
    <source>
        <dbReference type="ARBA" id="ARBA00051323"/>
    </source>
</evidence>
<comment type="function">
    <text evidence="26">Plays an important role in the de novo pathway of purine nucleotide biosynthesis.</text>
</comment>
<evidence type="ECO:0000256" key="15">
    <source>
        <dbReference type="ARBA" id="ARBA00023136"/>
    </source>
</evidence>
<keyword evidence="11 24" id="KW-0658">Purine biosynthesis</keyword>
<feature type="binding site" evidence="24">
    <location>
        <begin position="435"/>
        <end position="437"/>
    </location>
    <ligand>
        <name>GTP</name>
        <dbReference type="ChEBI" id="CHEBI:37565"/>
    </ligand>
</feature>
<comment type="catalytic activity">
    <reaction evidence="23">
        <text>L-phenylalanine(out) + L-arginine(in) = L-phenylalanine(in) + L-arginine(out)</text>
        <dbReference type="Rhea" id="RHEA:71067"/>
        <dbReference type="ChEBI" id="CHEBI:32682"/>
        <dbReference type="ChEBI" id="CHEBI:58095"/>
    </reaction>
    <physiologicalReaction direction="left-to-right" evidence="23">
        <dbReference type="Rhea" id="RHEA:71068"/>
    </physiologicalReaction>
</comment>
<feature type="binding site" evidence="24">
    <location>
        <position position="35"/>
    </location>
    <ligand>
        <name>Mg(2+)</name>
        <dbReference type="ChEBI" id="CHEBI:18420"/>
    </ligand>
</feature>
<feature type="binding site" evidence="24">
    <location>
        <position position="62"/>
    </location>
    <ligand>
        <name>Mg(2+)</name>
        <dbReference type="ChEBI" id="CHEBI:18420"/>
    </ligand>
</feature>
<feature type="transmembrane region" description="Helical" evidence="27">
    <location>
        <begin position="545"/>
        <end position="569"/>
    </location>
</feature>
<comment type="caution">
    <text evidence="28">The sequence shown here is derived from an EMBL/GenBank/DDBJ whole genome shotgun (WGS) entry which is preliminary data.</text>
</comment>
<gene>
    <name evidence="28" type="ORF">XAT740_LOCUS15001</name>
</gene>
<keyword evidence="13 27" id="KW-1133">Transmembrane helix</keyword>
<comment type="catalytic activity">
    <reaction evidence="17 24 26">
        <text>IMP + L-aspartate + GTP = N(6)-(1,2-dicarboxyethyl)-AMP + GDP + phosphate + 2 H(+)</text>
        <dbReference type="Rhea" id="RHEA:15753"/>
        <dbReference type="ChEBI" id="CHEBI:15378"/>
        <dbReference type="ChEBI" id="CHEBI:29991"/>
        <dbReference type="ChEBI" id="CHEBI:37565"/>
        <dbReference type="ChEBI" id="CHEBI:43474"/>
        <dbReference type="ChEBI" id="CHEBI:57567"/>
        <dbReference type="ChEBI" id="CHEBI:58053"/>
        <dbReference type="ChEBI" id="CHEBI:58189"/>
        <dbReference type="EC" id="6.3.4.4"/>
    </reaction>
</comment>
<dbReference type="PANTHER" id="PTHR11785">
    <property type="entry name" value="AMINO ACID TRANSPORTER"/>
    <property type="match status" value="1"/>
</dbReference>
<evidence type="ECO:0000256" key="11">
    <source>
        <dbReference type="ARBA" id="ARBA00022755"/>
    </source>
</evidence>
<protein>
    <recommendedName>
        <fullName evidence="24 26">Adenylosuccinate synthetase</fullName>
        <shortName evidence="24">AMPSase</shortName>
        <shortName evidence="24">AdSS</shortName>
        <ecNumber evidence="24 26">6.3.4.4</ecNumber>
    </recommendedName>
    <alternativeName>
        <fullName evidence="24">IMP--aspartate ligase</fullName>
    </alternativeName>
</protein>
<dbReference type="GO" id="GO:0044208">
    <property type="term" value="P:'de novo' AMP biosynthetic process"/>
    <property type="evidence" value="ECO:0007669"/>
    <property type="project" value="UniProtKB-UniRule"/>
</dbReference>
<dbReference type="Pfam" id="PF00709">
    <property type="entry name" value="Adenylsucc_synt"/>
    <property type="match status" value="1"/>
</dbReference>
<dbReference type="InterPro" id="IPR050598">
    <property type="entry name" value="AminoAcid_Transporter"/>
</dbReference>
<evidence type="ECO:0000256" key="21">
    <source>
        <dbReference type="ARBA" id="ARBA00052179"/>
    </source>
</evidence>
<feature type="binding site" evidence="24">
    <location>
        <position position="152"/>
    </location>
    <ligand>
        <name>IMP</name>
        <dbReference type="ChEBI" id="CHEBI:58053"/>
    </ligand>
</feature>
<dbReference type="FunFam" id="3.90.170.10:FF:000001">
    <property type="entry name" value="Adenylosuccinate synthetase"/>
    <property type="match status" value="1"/>
</dbReference>
<evidence type="ECO:0000256" key="16">
    <source>
        <dbReference type="ARBA" id="ARBA00023157"/>
    </source>
</evidence>
<feature type="binding site" evidence="24">
    <location>
        <position position="245"/>
    </location>
    <ligand>
        <name>IMP</name>
        <dbReference type="ChEBI" id="CHEBI:58053"/>
    </ligand>
</feature>
<proteinExistence type="inferred from homology"/>
<keyword evidence="16" id="KW-1015">Disulfide bond</keyword>
<dbReference type="InterPro" id="IPR002293">
    <property type="entry name" value="AA/rel_permease1"/>
</dbReference>
<keyword evidence="4" id="KW-0813">Transport</keyword>
<comment type="catalytic activity">
    <reaction evidence="18">
        <text>L-lysine(out) + L-arginine(in) = L-lysine(in) + L-arginine(out)</text>
        <dbReference type="Rhea" id="RHEA:70827"/>
        <dbReference type="ChEBI" id="CHEBI:32551"/>
        <dbReference type="ChEBI" id="CHEBI:32682"/>
    </reaction>
    <physiologicalReaction direction="left-to-right" evidence="18">
        <dbReference type="Rhea" id="RHEA:70828"/>
    </physiologicalReaction>
</comment>
<evidence type="ECO:0000256" key="27">
    <source>
        <dbReference type="SAM" id="Phobius"/>
    </source>
</evidence>
<dbReference type="InterPro" id="IPR042110">
    <property type="entry name" value="Adenylosuccinate_synth_dom2"/>
</dbReference>
<feature type="transmembrane region" description="Helical" evidence="27">
    <location>
        <begin position="1393"/>
        <end position="1416"/>
    </location>
</feature>
<dbReference type="PROSITE" id="PS00513">
    <property type="entry name" value="ADENYLOSUCCIN_SYN_2"/>
    <property type="match status" value="1"/>
</dbReference>
<comment type="subunit">
    <text evidence="3 24">Homodimer.</text>
</comment>
<feature type="transmembrane region" description="Helical" evidence="27">
    <location>
        <begin position="701"/>
        <end position="722"/>
    </location>
</feature>
<keyword evidence="6" id="KW-0597">Phosphoprotein</keyword>
<comment type="cofactor">
    <cofactor evidence="24">
        <name>Mg(2+)</name>
        <dbReference type="ChEBI" id="CHEBI:18420"/>
    </cofactor>
    <text evidence="24">Binds 1 Mg(2+) ion per subunit.</text>
</comment>
<feature type="binding site" evidence="24">
    <location>
        <begin position="62"/>
        <end position="64"/>
    </location>
    <ligand>
        <name>GTP</name>
        <dbReference type="ChEBI" id="CHEBI:37565"/>
    </ligand>
</feature>
<dbReference type="GO" id="GO:0015179">
    <property type="term" value="F:L-amino acid transmembrane transporter activity"/>
    <property type="evidence" value="ECO:0007669"/>
    <property type="project" value="TreeGrafter"/>
</dbReference>
<keyword evidence="10 24" id="KW-0547">Nucleotide-binding</keyword>
<keyword evidence="24" id="KW-0963">Cytoplasm</keyword>
<evidence type="ECO:0000256" key="4">
    <source>
        <dbReference type="ARBA" id="ARBA00022448"/>
    </source>
</evidence>
<evidence type="ECO:0000256" key="2">
    <source>
        <dbReference type="ARBA" id="ARBA00009523"/>
    </source>
</evidence>
<feature type="binding site" evidence="24">
    <location>
        <position position="166"/>
    </location>
    <ligand>
        <name>IMP</name>
        <dbReference type="ChEBI" id="CHEBI:58053"/>
        <note>ligand shared between dimeric partners</note>
    </ligand>
</feature>
<dbReference type="SUPFAM" id="SSF52540">
    <property type="entry name" value="P-loop containing nucleoside triphosphate hydrolases"/>
    <property type="match status" value="1"/>
</dbReference>
<feature type="transmembrane region" description="Helical" evidence="27">
    <location>
        <begin position="901"/>
        <end position="921"/>
    </location>
</feature>
<comment type="similarity">
    <text evidence="24 26">Belongs to the adenylosuccinate synthetase family.</text>
</comment>
<feature type="transmembrane region" description="Helical" evidence="27">
    <location>
        <begin position="927"/>
        <end position="944"/>
    </location>
</feature>
<evidence type="ECO:0000313" key="29">
    <source>
        <dbReference type="Proteomes" id="UP000663828"/>
    </source>
</evidence>
<feature type="active site" description="Proton donor" evidence="24">
    <location>
        <position position="63"/>
    </location>
</feature>
<evidence type="ECO:0000256" key="14">
    <source>
        <dbReference type="ARBA" id="ARBA00023134"/>
    </source>
</evidence>
<keyword evidence="12 24" id="KW-0460">Magnesium</keyword>
<feature type="transmembrane region" description="Helical" evidence="27">
    <location>
        <begin position="640"/>
        <end position="662"/>
    </location>
</feature>
<dbReference type="InterPro" id="IPR042109">
    <property type="entry name" value="Adenylosuccinate_synth_dom1"/>
</dbReference>
<dbReference type="Gene3D" id="1.10.300.10">
    <property type="entry name" value="Adenylosuccinate Synthetase, subunit A, domain 2"/>
    <property type="match status" value="1"/>
</dbReference>
<feature type="active site" evidence="25">
    <location>
        <position position="163"/>
    </location>
</feature>
<feature type="transmembrane region" description="Helical" evidence="27">
    <location>
        <begin position="608"/>
        <end position="628"/>
    </location>
</feature>
<accession>A0A814JEU5</accession>
<evidence type="ECO:0000256" key="13">
    <source>
        <dbReference type="ARBA" id="ARBA00022989"/>
    </source>
</evidence>
<sequence>MTSQSSAIHRRNSAAVHPFPNPSTVVIVLGAQWGDEGKGKLVDLLASEADIVCRCQGGNNAGHSVVVDGVEYDFHMLPSGFHLQNCVNIIGNGCVVNLPELVEEIKKNESRGVTDWSRRLFISDRAHLVFDFHKQTDGLIERGRGTSSLGTTKKGIGPTYSSKATRNGIRMIDLMGDFAIFAEKLRNLFNYYKLTFPDLEGDIEKTIEQFKALADYFRPMTIDTIAYLNQAIIDGSKKILVEGANATMLDIDFGTYPYVTSSNCSVGGACTGLGLPPKHIGDIYGVVKAYTTRVGDGVFPTELKNEIGEHLQTRGREWGVTTGRKRRCGWLDLVLLKYTNMINGFTALCLTKLDTLDELAEIKVATTYKRNGVELPSFPASVDTMHDIDVEYVTFPGWRGRSTSECRTFNSLPHNARLYVQFIEQYLGVPVKWIGVGKDRMAMNNQVIPITPSLSPSSCSLADSDFIHQRHVHSSATTLDTVEHRRASIASVVHPDPLGPVAPNDEVTLKRHLGLFSGVCFIIGIIIGSGIFVSPKGVLRETQSVGLCLVIWMACGSVSLLGALCYAEIGTVIPRNGAEVAYMKEGIGSLHERTGDILGYLFSWTNTLILKPTSIAVLTLTFSQYFLSGIMDDCGPPEELVKMTAVFALLMLINVNSLSVSAANRLNILFVICKISTIVTVIIAGLVRIGQGHTQNLQNGFAGTTNKPLGVALAFYSGLWAYDGWNSLNSVTEELKNPRRNLWLSIVLALPFVMICYLLTNISYFTVMSKGALLSSNAVAVTWGETVLGPAVRALPILISISALGSANGSLFGAARYCMVSSQYGYLPEVFACIHSRRLTPVPGVVLQGVFAIAFCLPSNIDSLIDFFSFAAWIFYGLTFTATLCCKFTKKTANRVISVPLPLNIIIILISVYLVVAPLIAAPSIGFLIAGALILFGLVFYYPFVYRKIELTIITKLNAFLITFFGLKRAQVHTYSVTMAKDIRSHRHVSLASVAPNDEVTLKRHLGLFSGVCFIIGIIIGSGIFVSPKGVLRETQSVGLSLIIWAVSGLITTLAALCYAEIGTVIPRNGAEVAYMKEGIGSLHQRTGDVLAYLCVWSNAFIIKPSTIAVLALVFSQYFLSGIMNNCEPTDEMVKLLAILTLLILINVNSLSVSIANHLNIVFVICKVLTILTIVIAGFLTKTKRFLGYTHNLKDGFAGTTNRPAGVALAFYRGLFAYGGWHVLNSVTEELRNPKRNLWLSVTLALPTVTLLYVFINISYFTAMTKSELLASNAVAVTWAEVVLGPAVRALPILISISALGSANCCLFEAARCCMVGAQYGYLPEIFACIHVQRLTPLPGVILQGCVAIAFCIPSNIYALIDFFSFVCWIFYGLAFTATLCCKFTKRDARRTISVPIPLIIIMILISIYLVVVPVVSSPNTGFLIAGLIILFGLVFYYPFVYRQIELRFINEINSFLQVFFKLQRAQIHI</sequence>
<evidence type="ECO:0000256" key="23">
    <source>
        <dbReference type="ARBA" id="ARBA00093193"/>
    </source>
</evidence>
<keyword evidence="29" id="KW-1185">Reference proteome</keyword>
<name>A0A814JEU5_ADIRI</name>
<feature type="transmembrane region" description="Helical" evidence="27">
    <location>
        <begin position="513"/>
        <end position="533"/>
    </location>
</feature>
<dbReference type="Proteomes" id="UP000663828">
    <property type="component" value="Unassembled WGS sequence"/>
</dbReference>
<comment type="catalytic activity">
    <reaction evidence="19">
        <text>L-cystine(out) + L-arginine(in) = L-cystine(in) + L-arginine(out)</text>
        <dbReference type="Rhea" id="RHEA:71075"/>
        <dbReference type="ChEBI" id="CHEBI:32682"/>
        <dbReference type="ChEBI" id="CHEBI:35491"/>
    </reaction>
    <physiologicalReaction direction="left-to-right" evidence="19">
        <dbReference type="Rhea" id="RHEA:71076"/>
    </physiologicalReaction>
</comment>
<feature type="transmembrane region" description="Helical" evidence="27">
    <location>
        <begin position="742"/>
        <end position="760"/>
    </location>
</feature>
<organism evidence="28 29">
    <name type="scientific">Adineta ricciae</name>
    <name type="common">Rotifer</name>
    <dbReference type="NCBI Taxonomy" id="249248"/>
    <lineage>
        <taxon>Eukaryota</taxon>
        <taxon>Metazoa</taxon>
        <taxon>Spiralia</taxon>
        <taxon>Gnathifera</taxon>
        <taxon>Rotifera</taxon>
        <taxon>Eurotatoria</taxon>
        <taxon>Bdelloidea</taxon>
        <taxon>Adinetida</taxon>
        <taxon>Adinetidae</taxon>
        <taxon>Adineta</taxon>
    </lineage>
</organism>
<comment type="similarity">
    <text evidence="2">Belongs to the amino acid-polyamine-organocation (APC) superfamily.</text>
</comment>
<comment type="catalytic activity">
    <reaction evidence="21">
        <text>L-cysteine(out) + L-arginine(in) = L-cysteine(in) + L-arginine(out)</text>
        <dbReference type="Rhea" id="RHEA:71071"/>
        <dbReference type="ChEBI" id="CHEBI:32682"/>
        <dbReference type="ChEBI" id="CHEBI:35235"/>
    </reaction>
    <physiologicalReaction direction="left-to-right" evidence="21">
        <dbReference type="Rhea" id="RHEA:71072"/>
    </physiologicalReaction>
</comment>
<comment type="function">
    <text evidence="24">Plays an important role in the de novo pathway and in the salvage pathway of purine nucleotide biosynthesis. Catalyzes the first commited step in the biosynthesis of AMP from IMP.</text>
</comment>
<reference evidence="28" key="1">
    <citation type="submission" date="2021-02" db="EMBL/GenBank/DDBJ databases">
        <authorList>
            <person name="Nowell W R."/>
        </authorList>
    </citation>
    <scope>NUCLEOTIDE SEQUENCE</scope>
</reference>
<evidence type="ECO:0000256" key="3">
    <source>
        <dbReference type="ARBA" id="ARBA00011738"/>
    </source>
</evidence>
<comment type="catalytic activity">
    <reaction evidence="20">
        <text>L-histidine(out) + L-arginine(in) = L-histidine(in) + L-arginine(out)</text>
        <dbReference type="Rhea" id="RHEA:71063"/>
        <dbReference type="ChEBI" id="CHEBI:32682"/>
        <dbReference type="ChEBI" id="CHEBI:57595"/>
    </reaction>
    <physiologicalReaction direction="left-to-right" evidence="20">
        <dbReference type="Rhea" id="RHEA:71064"/>
    </physiologicalReaction>
</comment>
<evidence type="ECO:0000256" key="9">
    <source>
        <dbReference type="ARBA" id="ARBA00022723"/>
    </source>
</evidence>
<dbReference type="GO" id="GO:0005737">
    <property type="term" value="C:cytoplasm"/>
    <property type="evidence" value="ECO:0007669"/>
    <property type="project" value="UniProtKB-SubCell"/>
</dbReference>
<dbReference type="HAMAP" id="MF_00011">
    <property type="entry name" value="Adenylosucc_synth"/>
    <property type="match status" value="1"/>
</dbReference>
<evidence type="ECO:0000256" key="17">
    <source>
        <dbReference type="ARBA" id="ARBA00050432"/>
    </source>
</evidence>
<comment type="subcellular location">
    <subcellularLocation>
        <location evidence="1">Apical cell membrane</location>
        <topology evidence="1">Multi-pass membrane protein</topology>
    </subcellularLocation>
    <subcellularLocation>
        <location evidence="24">Cytoplasm</location>
    </subcellularLocation>
</comment>
<evidence type="ECO:0000256" key="22">
    <source>
        <dbReference type="ARBA" id="ARBA00052732"/>
    </source>
</evidence>
<feature type="binding site" evidence="24">
    <location>
        <begin position="60"/>
        <end position="63"/>
    </location>
    <ligand>
        <name>IMP</name>
        <dbReference type="ChEBI" id="CHEBI:58053"/>
    </ligand>
</feature>
<feature type="binding site" evidence="24">
    <location>
        <position position="326"/>
    </location>
    <ligand>
        <name>GTP</name>
        <dbReference type="ChEBI" id="CHEBI:37565"/>
    </ligand>
</feature>
<keyword evidence="7 24" id="KW-0436">Ligase</keyword>
<dbReference type="GO" id="GO:0000287">
    <property type="term" value="F:magnesium ion binding"/>
    <property type="evidence" value="ECO:0007669"/>
    <property type="project" value="UniProtKB-UniRule"/>
</dbReference>
<evidence type="ECO:0000256" key="6">
    <source>
        <dbReference type="ARBA" id="ARBA00022553"/>
    </source>
</evidence>
<feature type="transmembrane region" description="Helical" evidence="27">
    <location>
        <begin position="1038"/>
        <end position="1062"/>
    </location>
</feature>